<dbReference type="InterPro" id="IPR050834">
    <property type="entry name" value="Glycosyltransf_2"/>
</dbReference>
<dbReference type="SUPFAM" id="SSF53448">
    <property type="entry name" value="Nucleotide-diphospho-sugar transferases"/>
    <property type="match status" value="1"/>
</dbReference>
<keyword evidence="2" id="KW-0614">Plasmid</keyword>
<dbReference type="Gene3D" id="3.90.550.10">
    <property type="entry name" value="Spore Coat Polysaccharide Biosynthesis Protein SpsA, Chain A"/>
    <property type="match status" value="1"/>
</dbReference>
<dbReference type="Pfam" id="PF00535">
    <property type="entry name" value="Glycos_transf_2"/>
    <property type="match status" value="1"/>
</dbReference>
<proteinExistence type="predicted"/>
<name>A0AAU8ASB3_9RHOB</name>
<dbReference type="EC" id="2.4.-.-" evidence="2"/>
<dbReference type="AlphaFoldDB" id="A0AAU8ASB3"/>
<geneLocation type="plasmid" evidence="2">
    <name>unnamed4</name>
</geneLocation>
<organism evidence="2">
    <name type="scientific">Alloyangia sp. H15</name>
    <dbReference type="NCBI Taxonomy" id="3029062"/>
    <lineage>
        <taxon>Bacteria</taxon>
        <taxon>Pseudomonadati</taxon>
        <taxon>Pseudomonadota</taxon>
        <taxon>Alphaproteobacteria</taxon>
        <taxon>Rhodobacterales</taxon>
        <taxon>Roseobacteraceae</taxon>
        <taxon>Alloyangia</taxon>
    </lineage>
</organism>
<dbReference type="InterPro" id="IPR029044">
    <property type="entry name" value="Nucleotide-diphossugar_trans"/>
</dbReference>
<dbReference type="PANTHER" id="PTHR43685">
    <property type="entry name" value="GLYCOSYLTRANSFERASE"/>
    <property type="match status" value="1"/>
</dbReference>
<dbReference type="GO" id="GO:0016757">
    <property type="term" value="F:glycosyltransferase activity"/>
    <property type="evidence" value="ECO:0007669"/>
    <property type="project" value="UniProtKB-KW"/>
</dbReference>
<protein>
    <submittedName>
        <fullName evidence="2">Glycosyltransferase family A protein</fullName>
        <ecNumber evidence="2">2.4.-.-</ecNumber>
    </submittedName>
</protein>
<gene>
    <name evidence="2" type="ORF">PVT71_27560</name>
</gene>
<reference evidence="2" key="1">
    <citation type="submission" date="2023-02" db="EMBL/GenBank/DDBJ databases">
        <title>Description and genomic characterization of Salipiger bruguierae sp. nov., isolated from the sediment of mangrove plant Bruguiera sexangula.</title>
        <authorList>
            <person name="Long M."/>
        </authorList>
    </citation>
    <scope>NUCLEOTIDE SEQUENCE</scope>
    <source>
        <strain evidence="2">H15</strain>
        <plasmid evidence="2">unnamed4</plasmid>
    </source>
</reference>
<evidence type="ECO:0000313" key="2">
    <source>
        <dbReference type="EMBL" id="XCC97663.1"/>
    </source>
</evidence>
<dbReference type="PANTHER" id="PTHR43685:SF2">
    <property type="entry name" value="GLYCOSYLTRANSFERASE 2-LIKE DOMAIN-CONTAINING PROTEIN"/>
    <property type="match status" value="1"/>
</dbReference>
<accession>A0AAU8ASB3</accession>
<sequence length="321" mass="35752">MPSFDVVIPNYNYGRYLRACVDSVRSQDVEDLRILIVDNASTDDSPEIARALAAEDPRVELRLRPRNLGPHASFNEGIDWARSDYFLILCSDDMLVPGALRRASAVLEAHPDINLTYGRVSSIAGDLSPLPAENSDASWVPVMGSDLLAGLCHAARNYIGGPSVIVRTSVQKSLGHYSQTLRHADDLEMWLRFATTGNAAFLDCMQAYARRHPYNQSSSVPNVLHWNMEFEAAFVEFFAADGARLSNSDQLRDDALRVLGERAYCSAVTGALRLAPEEIFKLLIYSFQRRKWPAKVFPPIGYILRRAGLMKPRSFASQIVS</sequence>
<evidence type="ECO:0000259" key="1">
    <source>
        <dbReference type="Pfam" id="PF00535"/>
    </source>
</evidence>
<dbReference type="CDD" id="cd00761">
    <property type="entry name" value="Glyco_tranf_GTA_type"/>
    <property type="match status" value="1"/>
</dbReference>
<dbReference type="RefSeq" id="WP_353476553.1">
    <property type="nucleotide sequence ID" value="NZ_CP123389.1"/>
</dbReference>
<keyword evidence="2" id="KW-0808">Transferase</keyword>
<keyword evidence="2" id="KW-0328">Glycosyltransferase</keyword>
<dbReference type="InterPro" id="IPR001173">
    <property type="entry name" value="Glyco_trans_2-like"/>
</dbReference>
<dbReference type="EMBL" id="CP123389">
    <property type="protein sequence ID" value="XCC97663.1"/>
    <property type="molecule type" value="Genomic_DNA"/>
</dbReference>
<feature type="domain" description="Glycosyltransferase 2-like" evidence="1">
    <location>
        <begin position="6"/>
        <end position="138"/>
    </location>
</feature>